<dbReference type="Pfam" id="PF13416">
    <property type="entry name" value="SBP_bac_8"/>
    <property type="match status" value="1"/>
</dbReference>
<keyword evidence="1" id="KW-0732">Signal</keyword>
<dbReference type="PANTHER" id="PTHR43649">
    <property type="entry name" value="ARABINOSE-BINDING PROTEIN-RELATED"/>
    <property type="match status" value="1"/>
</dbReference>
<dbReference type="EMBL" id="JACOPE010000001">
    <property type="protein sequence ID" value="MBC5682514.1"/>
    <property type="molecule type" value="Genomic_DNA"/>
</dbReference>
<keyword evidence="3" id="KW-1185">Reference proteome</keyword>
<dbReference type="Proteomes" id="UP000631576">
    <property type="component" value="Unassembled WGS sequence"/>
</dbReference>
<accession>A0ABR7G516</accession>
<dbReference type="RefSeq" id="WP_186864502.1">
    <property type="nucleotide sequence ID" value="NZ_JACOPE010000001.1"/>
</dbReference>
<dbReference type="InterPro" id="IPR006059">
    <property type="entry name" value="SBP"/>
</dbReference>
<dbReference type="SUPFAM" id="SSF53850">
    <property type="entry name" value="Periplasmic binding protein-like II"/>
    <property type="match status" value="1"/>
</dbReference>
<gene>
    <name evidence="2" type="ORF">H8S40_02790</name>
</gene>
<feature type="chain" id="PRO_5045478871" evidence="1">
    <location>
        <begin position="21"/>
        <end position="433"/>
    </location>
</feature>
<reference evidence="2 3" key="1">
    <citation type="submission" date="2020-08" db="EMBL/GenBank/DDBJ databases">
        <title>Genome public.</title>
        <authorList>
            <person name="Liu C."/>
            <person name="Sun Q."/>
        </authorList>
    </citation>
    <scope>NUCLEOTIDE SEQUENCE [LARGE SCALE GENOMIC DNA]</scope>
    <source>
        <strain evidence="2 3">NSJ-13</strain>
    </source>
</reference>
<evidence type="ECO:0000256" key="1">
    <source>
        <dbReference type="SAM" id="SignalP"/>
    </source>
</evidence>
<evidence type="ECO:0000313" key="2">
    <source>
        <dbReference type="EMBL" id="MBC5682514.1"/>
    </source>
</evidence>
<name>A0ABR7G516_9FIRM</name>
<protein>
    <submittedName>
        <fullName evidence="2">Carbohydrate ABC transporter substrate-binding protein</fullName>
    </submittedName>
</protein>
<sequence length="433" mass="46169">MRKKLVSVLLVAAMGVSVLVGCGSSSGNEGDKKASGDENVLEFYHGYYQDESEWPAAQVMRDIYDEFAQEHADGDVTFKPIAVENRDDIVSAQVAGGSYPDMVDVGGNGVPQAAISQELVYDLKPYIDENNLQDAVGLNYTQHDLDGHIYAVHDQIESRGLWYNAALFEKAGVSADAFADWNTFKDAMTKIAGLGDESYGYIAGQGSGCIINAIMASTDAGKKMVESELTEDIINSDEFANAFKTTAKLDQANGSEHTTDDNGNLMAEFNTNGKVGVLFNGVWNASGIDESLVDAIEPALFPGNISISSAGGGLTVANNMSEEKTALALEFVKYMTSAEVQEKIFTGVQANPCNTTVDLNALAEASGDAATMKLAKACAQVNEADTIVIDMKYTWGSDVNKAIINALMECAVSGTDIDARFEALQKELLALIG</sequence>
<comment type="caution">
    <text evidence="2">The sequence shown here is derived from an EMBL/GenBank/DDBJ whole genome shotgun (WGS) entry which is preliminary data.</text>
</comment>
<evidence type="ECO:0000313" key="3">
    <source>
        <dbReference type="Proteomes" id="UP000631576"/>
    </source>
</evidence>
<dbReference type="Gene3D" id="3.40.190.10">
    <property type="entry name" value="Periplasmic binding protein-like II"/>
    <property type="match status" value="2"/>
</dbReference>
<proteinExistence type="predicted"/>
<feature type="signal peptide" evidence="1">
    <location>
        <begin position="1"/>
        <end position="20"/>
    </location>
</feature>
<dbReference type="InterPro" id="IPR050490">
    <property type="entry name" value="Bact_solute-bd_prot1"/>
</dbReference>
<dbReference type="PROSITE" id="PS51257">
    <property type="entry name" value="PROKAR_LIPOPROTEIN"/>
    <property type="match status" value="1"/>
</dbReference>
<organism evidence="2 3">
    <name type="scientific">Ruminococcus hominis</name>
    <dbReference type="NCBI Taxonomy" id="2763065"/>
    <lineage>
        <taxon>Bacteria</taxon>
        <taxon>Bacillati</taxon>
        <taxon>Bacillota</taxon>
        <taxon>Clostridia</taxon>
        <taxon>Eubacteriales</taxon>
        <taxon>Oscillospiraceae</taxon>
        <taxon>Ruminococcus</taxon>
    </lineage>
</organism>